<dbReference type="Proteomes" id="UP001458880">
    <property type="component" value="Unassembled WGS sequence"/>
</dbReference>
<reference evidence="1 2" key="1">
    <citation type="journal article" date="2024" name="BMC Genomics">
        <title>De novo assembly and annotation of Popillia japonica's genome with initial clues to its potential as an invasive pest.</title>
        <authorList>
            <person name="Cucini C."/>
            <person name="Boschi S."/>
            <person name="Funari R."/>
            <person name="Cardaioli E."/>
            <person name="Iannotti N."/>
            <person name="Marturano G."/>
            <person name="Paoli F."/>
            <person name="Bruttini M."/>
            <person name="Carapelli A."/>
            <person name="Frati F."/>
            <person name="Nardi F."/>
        </authorList>
    </citation>
    <scope>NUCLEOTIDE SEQUENCE [LARGE SCALE GENOMIC DNA]</scope>
    <source>
        <strain evidence="1">DMR45628</strain>
    </source>
</reference>
<name>A0AAW1MD20_POPJA</name>
<accession>A0AAW1MD20</accession>
<evidence type="ECO:0000313" key="2">
    <source>
        <dbReference type="Proteomes" id="UP001458880"/>
    </source>
</evidence>
<comment type="caution">
    <text evidence="1">The sequence shown here is derived from an EMBL/GenBank/DDBJ whole genome shotgun (WGS) entry which is preliminary data.</text>
</comment>
<proteinExistence type="predicted"/>
<evidence type="ECO:0000313" key="1">
    <source>
        <dbReference type="EMBL" id="KAK9744201.1"/>
    </source>
</evidence>
<sequence length="102" mass="11363">MGPLSPVQCGVPLLELVVHGGKTIPGAGSSDRMSRKAIRGWVFGGVRICAGNPWRLRQRSWAHTPGLFGSRGRSLRVLVPGSMGPHLEWEPPELLIRRWRYR</sequence>
<organism evidence="1 2">
    <name type="scientific">Popillia japonica</name>
    <name type="common">Japanese beetle</name>
    <dbReference type="NCBI Taxonomy" id="7064"/>
    <lineage>
        <taxon>Eukaryota</taxon>
        <taxon>Metazoa</taxon>
        <taxon>Ecdysozoa</taxon>
        <taxon>Arthropoda</taxon>
        <taxon>Hexapoda</taxon>
        <taxon>Insecta</taxon>
        <taxon>Pterygota</taxon>
        <taxon>Neoptera</taxon>
        <taxon>Endopterygota</taxon>
        <taxon>Coleoptera</taxon>
        <taxon>Polyphaga</taxon>
        <taxon>Scarabaeiformia</taxon>
        <taxon>Scarabaeidae</taxon>
        <taxon>Rutelinae</taxon>
        <taxon>Popillia</taxon>
    </lineage>
</organism>
<protein>
    <submittedName>
        <fullName evidence="1">Uncharacterized protein</fullName>
    </submittedName>
</protein>
<dbReference type="EMBL" id="JASPKY010000061">
    <property type="protein sequence ID" value="KAK9744201.1"/>
    <property type="molecule type" value="Genomic_DNA"/>
</dbReference>
<keyword evidence="2" id="KW-1185">Reference proteome</keyword>
<gene>
    <name evidence="1" type="ORF">QE152_g8023</name>
</gene>
<dbReference type="AlphaFoldDB" id="A0AAW1MD20"/>